<feature type="domain" description="RING-type" evidence="12">
    <location>
        <begin position="205"/>
        <end position="497"/>
    </location>
</feature>
<dbReference type="Pfam" id="PF01485">
    <property type="entry name" value="IBR"/>
    <property type="match status" value="1"/>
</dbReference>
<dbReference type="PROSITE" id="PS51873">
    <property type="entry name" value="TRIAD"/>
    <property type="match status" value="1"/>
</dbReference>
<evidence type="ECO:0000256" key="8">
    <source>
        <dbReference type="ARBA" id="ARBA00022833"/>
    </source>
</evidence>
<comment type="caution">
    <text evidence="13">The sequence shown here is derived from an EMBL/GenBank/DDBJ whole genome shotgun (WGS) entry which is preliminary data.</text>
</comment>
<feature type="domain" description="RING-type" evidence="11">
    <location>
        <begin position="209"/>
        <end position="263"/>
    </location>
</feature>
<feature type="compositionally biased region" description="Basic residues" evidence="10">
    <location>
        <begin position="114"/>
        <end position="123"/>
    </location>
</feature>
<evidence type="ECO:0000256" key="5">
    <source>
        <dbReference type="ARBA" id="ARBA00022737"/>
    </source>
</evidence>
<dbReference type="STRING" id="100816.A0A175VQ27"/>
<comment type="catalytic activity">
    <reaction evidence="1">
        <text>[E2 ubiquitin-conjugating enzyme]-S-ubiquitinyl-L-cysteine + [acceptor protein]-L-lysine = [E2 ubiquitin-conjugating enzyme]-L-cysteine + [acceptor protein]-N(6)-ubiquitinyl-L-lysine.</text>
        <dbReference type="EC" id="2.3.2.31"/>
    </reaction>
</comment>
<accession>A0A175VQ27</accession>
<dbReference type="SMART" id="SM00647">
    <property type="entry name" value="IBR"/>
    <property type="match status" value="1"/>
</dbReference>
<organism evidence="13 14">
    <name type="scientific">Madurella mycetomatis</name>
    <dbReference type="NCBI Taxonomy" id="100816"/>
    <lineage>
        <taxon>Eukaryota</taxon>
        <taxon>Fungi</taxon>
        <taxon>Dikarya</taxon>
        <taxon>Ascomycota</taxon>
        <taxon>Pezizomycotina</taxon>
        <taxon>Sordariomycetes</taxon>
        <taxon>Sordariomycetidae</taxon>
        <taxon>Sordariales</taxon>
        <taxon>Sordariales incertae sedis</taxon>
        <taxon>Madurella</taxon>
    </lineage>
</organism>
<dbReference type="EMBL" id="LCTW02000447">
    <property type="protein sequence ID" value="KXX73608.1"/>
    <property type="molecule type" value="Genomic_DNA"/>
</dbReference>
<dbReference type="VEuPathDB" id="FungiDB:MMYC01_209754"/>
<evidence type="ECO:0000256" key="4">
    <source>
        <dbReference type="ARBA" id="ARBA00022723"/>
    </source>
</evidence>
<reference evidence="13 14" key="1">
    <citation type="journal article" date="2016" name="Genome Announc.">
        <title>Genome Sequence of Madurella mycetomatis mm55, Isolated from a Human Mycetoma Case in Sudan.</title>
        <authorList>
            <person name="Smit S."/>
            <person name="Derks M.F."/>
            <person name="Bervoets S."/>
            <person name="Fahal A."/>
            <person name="van Leeuwen W."/>
            <person name="van Belkum A."/>
            <person name="van de Sande W.W."/>
        </authorList>
    </citation>
    <scope>NUCLEOTIDE SEQUENCE [LARGE SCALE GENOMIC DNA]</scope>
    <source>
        <strain evidence="14">mm55</strain>
    </source>
</reference>
<evidence type="ECO:0000256" key="6">
    <source>
        <dbReference type="ARBA" id="ARBA00022771"/>
    </source>
</evidence>
<feature type="region of interest" description="Disordered" evidence="10">
    <location>
        <begin position="61"/>
        <end position="95"/>
    </location>
</feature>
<evidence type="ECO:0000259" key="12">
    <source>
        <dbReference type="PROSITE" id="PS51873"/>
    </source>
</evidence>
<keyword evidence="6 9" id="KW-0863">Zinc-finger</keyword>
<dbReference type="SUPFAM" id="SSF57850">
    <property type="entry name" value="RING/U-box"/>
    <property type="match status" value="3"/>
</dbReference>
<dbReference type="InterPro" id="IPR002867">
    <property type="entry name" value="IBR_dom"/>
</dbReference>
<feature type="region of interest" description="Disordered" evidence="10">
    <location>
        <begin position="114"/>
        <end position="138"/>
    </location>
</feature>
<dbReference type="Proteomes" id="UP000078237">
    <property type="component" value="Unassembled WGS sequence"/>
</dbReference>
<proteinExistence type="predicted"/>
<dbReference type="GO" id="GO:0061630">
    <property type="term" value="F:ubiquitin protein ligase activity"/>
    <property type="evidence" value="ECO:0007669"/>
    <property type="project" value="UniProtKB-EC"/>
</dbReference>
<evidence type="ECO:0000256" key="1">
    <source>
        <dbReference type="ARBA" id="ARBA00001798"/>
    </source>
</evidence>
<evidence type="ECO:0000313" key="13">
    <source>
        <dbReference type="EMBL" id="KXX73608.1"/>
    </source>
</evidence>
<dbReference type="PROSITE" id="PS50089">
    <property type="entry name" value="ZF_RING_2"/>
    <property type="match status" value="1"/>
</dbReference>
<keyword evidence="14" id="KW-1185">Reference proteome</keyword>
<dbReference type="Gene3D" id="3.30.40.10">
    <property type="entry name" value="Zinc/RING finger domain, C3HC4 (zinc finger)"/>
    <property type="match status" value="1"/>
</dbReference>
<dbReference type="InterPro" id="IPR044066">
    <property type="entry name" value="TRIAD_supradom"/>
</dbReference>
<feature type="region of interest" description="Disordered" evidence="10">
    <location>
        <begin position="395"/>
        <end position="458"/>
    </location>
</feature>
<dbReference type="AlphaFoldDB" id="A0A175VQ27"/>
<evidence type="ECO:0000259" key="11">
    <source>
        <dbReference type="PROSITE" id="PS50089"/>
    </source>
</evidence>
<dbReference type="InterPro" id="IPR031127">
    <property type="entry name" value="E3_UB_ligase_RBR"/>
</dbReference>
<dbReference type="InterPro" id="IPR013083">
    <property type="entry name" value="Znf_RING/FYVE/PHD"/>
</dbReference>
<sequence length="497" mass="55587">MRPAKPFYGPINPAILGGFEWEEDGEAGRQQSASPPASSFIRYLPFNPALLGGFEENGMSPVSAAATERRSGVVGESGNDTTPAQTLQVPRRPQSPVIRSVVDDADARGRQVVRQHLKRRSPRRNTVASPADPIRRNNPYASVIENKQNAMTVAFLQSQERVSPLNLSTPPAADDIGFGQRYQAAEGTDSVVVTNQRKLPDILSGERECIICTDTKPVSEFPAAAITKACDHAPRTCLVCVATSIRTDLNSRLWNEIKCPECRKTLQFDDVQRFADAETKERYQTLSFRSAISEADNFLWCTSGCGYGQVHEGGMAQPIVICMLCNHRSCFHHKVAWHENLTCEEYDALQADPVNFRSRFDMENEEAEKAAAARRAQEDADRVFAQSLLAEEQRAVAEERERKERKKREEKEARERKEREEREKKAREARELAARRKAEEAASQQTVTSTTKPCPGCGAPIEKNQGCAHMTYHKVILEKDNSAHKPDCPWHPDNIPD</sequence>
<feature type="compositionally biased region" description="Polar residues" evidence="10">
    <location>
        <begin position="78"/>
        <end position="88"/>
    </location>
</feature>
<protein>
    <recommendedName>
        <fullName evidence="2">RBR-type E3 ubiquitin transferase</fullName>
        <ecNumber evidence="2">2.3.2.31</ecNumber>
    </recommendedName>
</protein>
<feature type="compositionally biased region" description="Polar residues" evidence="10">
    <location>
        <begin position="443"/>
        <end position="452"/>
    </location>
</feature>
<evidence type="ECO:0000313" key="14">
    <source>
        <dbReference type="Proteomes" id="UP000078237"/>
    </source>
</evidence>
<dbReference type="PANTHER" id="PTHR11685">
    <property type="entry name" value="RBR FAMILY RING FINGER AND IBR DOMAIN-CONTAINING"/>
    <property type="match status" value="1"/>
</dbReference>
<gene>
    <name evidence="13" type="ORF">MMYC01_209754</name>
</gene>
<evidence type="ECO:0000256" key="10">
    <source>
        <dbReference type="SAM" id="MobiDB-lite"/>
    </source>
</evidence>
<keyword evidence="4" id="KW-0479">Metal-binding</keyword>
<evidence type="ECO:0000256" key="3">
    <source>
        <dbReference type="ARBA" id="ARBA00022679"/>
    </source>
</evidence>
<keyword evidence="3" id="KW-0808">Transferase</keyword>
<evidence type="ECO:0000256" key="9">
    <source>
        <dbReference type="PROSITE-ProRule" id="PRU00175"/>
    </source>
</evidence>
<keyword evidence="7" id="KW-0833">Ubl conjugation pathway</keyword>
<dbReference type="Gene3D" id="1.20.120.1750">
    <property type="match status" value="1"/>
</dbReference>
<dbReference type="GO" id="GO:0008270">
    <property type="term" value="F:zinc ion binding"/>
    <property type="evidence" value="ECO:0007669"/>
    <property type="project" value="UniProtKB-KW"/>
</dbReference>
<evidence type="ECO:0000256" key="7">
    <source>
        <dbReference type="ARBA" id="ARBA00022786"/>
    </source>
</evidence>
<keyword evidence="5" id="KW-0677">Repeat</keyword>
<dbReference type="OrthoDB" id="1431934at2759"/>
<name>A0A175VQ27_9PEZI</name>
<dbReference type="GO" id="GO:0016567">
    <property type="term" value="P:protein ubiquitination"/>
    <property type="evidence" value="ECO:0007669"/>
    <property type="project" value="InterPro"/>
</dbReference>
<dbReference type="EC" id="2.3.2.31" evidence="2"/>
<keyword evidence="8" id="KW-0862">Zinc</keyword>
<dbReference type="InterPro" id="IPR001841">
    <property type="entry name" value="Znf_RING"/>
</dbReference>
<dbReference type="CDD" id="cd20335">
    <property type="entry name" value="BRcat_RBR"/>
    <property type="match status" value="1"/>
</dbReference>
<evidence type="ECO:0000256" key="2">
    <source>
        <dbReference type="ARBA" id="ARBA00012251"/>
    </source>
</evidence>
<feature type="compositionally biased region" description="Basic and acidic residues" evidence="10">
    <location>
        <begin position="395"/>
        <end position="440"/>
    </location>
</feature>